<protein>
    <submittedName>
        <fullName evidence="1">Uncharacterized protein</fullName>
    </submittedName>
</protein>
<dbReference type="Proteomes" id="UP000653411">
    <property type="component" value="Unassembled WGS sequence"/>
</dbReference>
<accession>A0A917XQ49</accession>
<keyword evidence="2" id="KW-1185">Reference proteome</keyword>
<comment type="caution">
    <text evidence="1">The sequence shown here is derived from an EMBL/GenBank/DDBJ whole genome shotgun (WGS) entry which is preliminary data.</text>
</comment>
<sequence length="443" mass="49116">MSKKPRRTRQVRDREIKRLARERGISHTAALRIVDAERDTVPLSAWEPPKPEGVHVWDEKWNTQSTPFTPPPGVAPRPDPYGHAHPVSAGAYLLTFTVPDQEDEIYEVKKAIVYAHRFLVRPGVGWYRVAASVYGPLPITMPYTSGAEPAAGHVTLTVLVTPYARTGSEAAELMAFMDDSVRAARTAVLDRFPVSPELEPEWFPADPETGDGIRERLEPSTLSWRYLHPTLADLGPAFEAYPERLVDLRCRGWQHIGQGRYRVDQQEQRGLPERTYDQVAAIDGPLSVVEPPNPYNAEDFVAALEAAGTRAAASLLVALHQLADEYDKWFQKAGEVTCSLTAGAEESWQSETMMAQVRTYGEALAGQSDRTVEEAVTALREELEGWTGVSQAYTEVAENLARLFSRAADGTGGWSALADPELQAVDSLRDWLMSHSKDRPTEA</sequence>
<evidence type="ECO:0000313" key="2">
    <source>
        <dbReference type="Proteomes" id="UP000653411"/>
    </source>
</evidence>
<dbReference type="AlphaFoldDB" id="A0A917XQ49"/>
<organism evidence="1 2">
    <name type="scientific">Streptomyces fuscichromogenes</name>
    <dbReference type="NCBI Taxonomy" id="1324013"/>
    <lineage>
        <taxon>Bacteria</taxon>
        <taxon>Bacillati</taxon>
        <taxon>Actinomycetota</taxon>
        <taxon>Actinomycetes</taxon>
        <taxon>Kitasatosporales</taxon>
        <taxon>Streptomycetaceae</taxon>
        <taxon>Streptomyces</taxon>
    </lineage>
</organism>
<reference evidence="1" key="1">
    <citation type="journal article" date="2014" name="Int. J. Syst. Evol. Microbiol.">
        <title>Complete genome sequence of Corynebacterium casei LMG S-19264T (=DSM 44701T), isolated from a smear-ripened cheese.</title>
        <authorList>
            <consortium name="US DOE Joint Genome Institute (JGI-PGF)"/>
            <person name="Walter F."/>
            <person name="Albersmeier A."/>
            <person name="Kalinowski J."/>
            <person name="Ruckert C."/>
        </authorList>
    </citation>
    <scope>NUCLEOTIDE SEQUENCE</scope>
    <source>
        <strain evidence="1">CGMCC 4.7110</strain>
    </source>
</reference>
<name>A0A917XQ49_9ACTN</name>
<dbReference type="EMBL" id="BMML01000057">
    <property type="protein sequence ID" value="GGN46733.1"/>
    <property type="molecule type" value="Genomic_DNA"/>
</dbReference>
<evidence type="ECO:0000313" key="1">
    <source>
        <dbReference type="EMBL" id="GGN46733.1"/>
    </source>
</evidence>
<gene>
    <name evidence="1" type="ORF">GCM10011578_099820</name>
</gene>
<reference evidence="1" key="2">
    <citation type="submission" date="2020-09" db="EMBL/GenBank/DDBJ databases">
        <authorList>
            <person name="Sun Q."/>
            <person name="Zhou Y."/>
        </authorList>
    </citation>
    <scope>NUCLEOTIDE SEQUENCE</scope>
    <source>
        <strain evidence="1">CGMCC 4.7110</strain>
    </source>
</reference>
<dbReference type="RefSeq" id="WP_189269651.1">
    <property type="nucleotide sequence ID" value="NZ_BMML01000057.1"/>
</dbReference>
<proteinExistence type="predicted"/>